<evidence type="ECO:0000313" key="2">
    <source>
        <dbReference type="Proteomes" id="UP000694388"/>
    </source>
</evidence>
<evidence type="ECO:0000313" key="1">
    <source>
        <dbReference type="Ensembl" id="ENSEBUP00000017515.1"/>
    </source>
</evidence>
<protein>
    <submittedName>
        <fullName evidence="1">Uncharacterized protein</fullName>
    </submittedName>
</protein>
<sequence>MGRTKNSTYYLHKTIYYSINQRRGDAPGLQEDPEGLFTQPSHLELSQHMCHVLDMSSHVGGCDSIWNVVGPIDIFSLSGDFTHVAVPRTCGSWWDRLSQWTPGRCPKNPECQDFIELLFDVPVFPTGISVLETYHPGHVVRILAMSWDEAGPVPPSEVFGWRTLWSGTTDTDLPPNDPFTFSPPIQPPGFATNVLRLEFSCSLSAYYMELVAVVLYGIPVNIMVNEEEEKLPPFTNNGYFDILPFEVSM</sequence>
<dbReference type="Proteomes" id="UP000694388">
    <property type="component" value="Unplaced"/>
</dbReference>
<name>A0A8C4QM82_EPTBU</name>
<dbReference type="AlphaFoldDB" id="A0A8C4QM82"/>
<keyword evidence="2" id="KW-1185">Reference proteome</keyword>
<proteinExistence type="predicted"/>
<reference evidence="1" key="2">
    <citation type="submission" date="2025-09" db="UniProtKB">
        <authorList>
            <consortium name="Ensembl"/>
        </authorList>
    </citation>
    <scope>IDENTIFICATION</scope>
</reference>
<dbReference type="Ensembl" id="ENSEBUT00000018091.1">
    <property type="protein sequence ID" value="ENSEBUP00000017515.1"/>
    <property type="gene ID" value="ENSEBUG00000010946.1"/>
</dbReference>
<reference evidence="1" key="1">
    <citation type="submission" date="2025-08" db="UniProtKB">
        <authorList>
            <consortium name="Ensembl"/>
        </authorList>
    </citation>
    <scope>IDENTIFICATION</scope>
</reference>
<dbReference type="OMA" id="CIVRISK"/>
<accession>A0A8C4QM82</accession>
<organism evidence="1 2">
    <name type="scientific">Eptatretus burgeri</name>
    <name type="common">Inshore hagfish</name>
    <dbReference type="NCBI Taxonomy" id="7764"/>
    <lineage>
        <taxon>Eukaryota</taxon>
        <taxon>Metazoa</taxon>
        <taxon>Chordata</taxon>
        <taxon>Craniata</taxon>
        <taxon>Vertebrata</taxon>
        <taxon>Cyclostomata</taxon>
        <taxon>Myxini</taxon>
        <taxon>Myxiniformes</taxon>
        <taxon>Myxinidae</taxon>
        <taxon>Eptatretinae</taxon>
        <taxon>Eptatretus</taxon>
    </lineage>
</organism>
<dbReference type="GeneTree" id="ENSGT00940000155184"/>